<evidence type="ECO:0000256" key="1">
    <source>
        <dbReference type="SAM" id="MobiDB-lite"/>
    </source>
</evidence>
<reference evidence="2" key="1">
    <citation type="journal article" date="2021" name="Nat. Commun.">
        <title>Genetic determinants of endophytism in the Arabidopsis root mycobiome.</title>
        <authorList>
            <person name="Mesny F."/>
            <person name="Miyauchi S."/>
            <person name="Thiergart T."/>
            <person name="Pickel B."/>
            <person name="Atanasova L."/>
            <person name="Karlsson M."/>
            <person name="Huettel B."/>
            <person name="Barry K.W."/>
            <person name="Haridas S."/>
            <person name="Chen C."/>
            <person name="Bauer D."/>
            <person name="Andreopoulos W."/>
            <person name="Pangilinan J."/>
            <person name="LaButti K."/>
            <person name="Riley R."/>
            <person name="Lipzen A."/>
            <person name="Clum A."/>
            <person name="Drula E."/>
            <person name="Henrissat B."/>
            <person name="Kohler A."/>
            <person name="Grigoriev I.V."/>
            <person name="Martin F.M."/>
            <person name="Hacquard S."/>
        </authorList>
    </citation>
    <scope>NUCLEOTIDE SEQUENCE</scope>
    <source>
        <strain evidence="2">MPI-CAGE-AT-0016</strain>
    </source>
</reference>
<protein>
    <submittedName>
        <fullName evidence="2">Uncharacterized protein</fullName>
    </submittedName>
</protein>
<sequence>MMSFVRRGAAWSTTSSSHLLHDSCSKSASTSLNHQKESGTNITMAFLPRLCLLLPSRCRKPKPPAHPTLDPHLHVHSVRIPILPASDFTSSTALSAAPTPFPPKRKQPRQGKRMGWSRRDSSTRSRGPGYEKDRGAVAHVPACPALLGPARRNVTMPASPGRESRRQTDGSGGRMALGEEEGKHPHRARAAQGQPARDGKLSYM</sequence>
<name>A0A8K0T5U3_9PEZI</name>
<feature type="region of interest" description="Disordered" evidence="1">
    <location>
        <begin position="93"/>
        <end position="204"/>
    </location>
</feature>
<organism evidence="2 3">
    <name type="scientific">Plectosphaerella cucumerina</name>
    <dbReference type="NCBI Taxonomy" id="40658"/>
    <lineage>
        <taxon>Eukaryota</taxon>
        <taxon>Fungi</taxon>
        <taxon>Dikarya</taxon>
        <taxon>Ascomycota</taxon>
        <taxon>Pezizomycotina</taxon>
        <taxon>Sordariomycetes</taxon>
        <taxon>Hypocreomycetidae</taxon>
        <taxon>Glomerellales</taxon>
        <taxon>Plectosphaerellaceae</taxon>
        <taxon>Plectosphaerella</taxon>
    </lineage>
</organism>
<keyword evidence="3" id="KW-1185">Reference proteome</keyword>
<gene>
    <name evidence="2" type="ORF">B0T11DRAFT_130865</name>
</gene>
<comment type="caution">
    <text evidence="2">The sequence shown here is derived from an EMBL/GenBank/DDBJ whole genome shotgun (WGS) entry which is preliminary data.</text>
</comment>
<feature type="compositionally biased region" description="Basic and acidic residues" evidence="1">
    <location>
        <begin position="117"/>
        <end position="136"/>
    </location>
</feature>
<dbReference type="AlphaFoldDB" id="A0A8K0T5U3"/>
<proteinExistence type="predicted"/>
<feature type="compositionally biased region" description="Basic residues" evidence="1">
    <location>
        <begin position="103"/>
        <end position="116"/>
    </location>
</feature>
<dbReference type="EMBL" id="JAGPXD010000006">
    <property type="protein sequence ID" value="KAH7349423.1"/>
    <property type="molecule type" value="Genomic_DNA"/>
</dbReference>
<evidence type="ECO:0000313" key="3">
    <source>
        <dbReference type="Proteomes" id="UP000813385"/>
    </source>
</evidence>
<accession>A0A8K0T5U3</accession>
<dbReference type="Proteomes" id="UP000813385">
    <property type="component" value="Unassembled WGS sequence"/>
</dbReference>
<evidence type="ECO:0000313" key="2">
    <source>
        <dbReference type="EMBL" id="KAH7349423.1"/>
    </source>
</evidence>